<comment type="subunit">
    <text evidence="6">Part of the 30S ribosomal subunit.</text>
</comment>
<dbReference type="InterPro" id="IPR000266">
    <property type="entry name" value="Ribosomal_uS17"/>
</dbReference>
<dbReference type="CDD" id="cd00364">
    <property type="entry name" value="Ribosomal_uS17"/>
    <property type="match status" value="1"/>
</dbReference>
<dbReference type="InterPro" id="IPR019984">
    <property type="entry name" value="Ribosomal_uS17_bact/chlr"/>
</dbReference>
<dbReference type="PANTHER" id="PTHR10744:SF1">
    <property type="entry name" value="SMALL RIBOSOMAL SUBUNIT PROTEIN US17M"/>
    <property type="match status" value="1"/>
</dbReference>
<evidence type="ECO:0000256" key="1">
    <source>
        <dbReference type="ARBA" id="ARBA00010254"/>
    </source>
</evidence>
<evidence type="ECO:0000256" key="2">
    <source>
        <dbReference type="ARBA" id="ARBA00022730"/>
    </source>
</evidence>
<accession>A0A2M8LEZ7</accession>
<comment type="caution">
    <text evidence="7">The sequence shown here is derived from an EMBL/GenBank/DDBJ whole genome shotgun (WGS) entry which is preliminary data.</text>
</comment>
<evidence type="ECO:0000313" key="8">
    <source>
        <dbReference type="Proteomes" id="UP000231152"/>
    </source>
</evidence>
<dbReference type="InterPro" id="IPR012340">
    <property type="entry name" value="NA-bd_OB-fold"/>
</dbReference>
<keyword evidence="3 6" id="KW-0694">RNA-binding</keyword>
<protein>
    <recommendedName>
        <fullName evidence="6">Small ribosomal subunit protein uS17</fullName>
    </recommendedName>
</protein>
<keyword evidence="4 6" id="KW-0689">Ribosomal protein</keyword>
<sequence length="85" mass="9832">METGTKQSQRTLKGVVVSEGMQKTIMVKVTRTRIHSKYGKRYSASRRYAVHDEENRYHVGDAVTFVECRPLSKTKRWRVLSTAKS</sequence>
<comment type="similarity">
    <text evidence="1 6">Belongs to the universal ribosomal protein uS17 family.</text>
</comment>
<dbReference type="SUPFAM" id="SSF50249">
    <property type="entry name" value="Nucleic acid-binding proteins"/>
    <property type="match status" value="1"/>
</dbReference>
<evidence type="ECO:0000256" key="5">
    <source>
        <dbReference type="ARBA" id="ARBA00023274"/>
    </source>
</evidence>
<dbReference type="PANTHER" id="PTHR10744">
    <property type="entry name" value="40S RIBOSOMAL PROTEIN S11 FAMILY MEMBER"/>
    <property type="match status" value="1"/>
</dbReference>
<evidence type="ECO:0000256" key="6">
    <source>
        <dbReference type="HAMAP-Rule" id="MF_01345"/>
    </source>
</evidence>
<evidence type="ECO:0000313" key="7">
    <source>
        <dbReference type="EMBL" id="PJE76020.1"/>
    </source>
</evidence>
<dbReference type="NCBIfam" id="TIGR03635">
    <property type="entry name" value="uS17_bact"/>
    <property type="match status" value="1"/>
</dbReference>
<evidence type="ECO:0000256" key="3">
    <source>
        <dbReference type="ARBA" id="ARBA00022884"/>
    </source>
</evidence>
<dbReference type="Pfam" id="PF00366">
    <property type="entry name" value="Ribosomal_S17"/>
    <property type="match status" value="1"/>
</dbReference>
<proteinExistence type="inferred from homology"/>
<dbReference type="Proteomes" id="UP000231152">
    <property type="component" value="Unassembled WGS sequence"/>
</dbReference>
<dbReference type="PRINTS" id="PR00973">
    <property type="entry name" value="RIBOSOMALS17"/>
</dbReference>
<name>A0A2M8LEZ7_9BACT</name>
<dbReference type="NCBIfam" id="NF004123">
    <property type="entry name" value="PRK05610.1"/>
    <property type="match status" value="1"/>
</dbReference>
<organism evidence="7 8">
    <name type="scientific">Candidatus Uhrbacteria bacterium CG10_big_fil_rev_8_21_14_0_10_48_11</name>
    <dbReference type="NCBI Taxonomy" id="1975037"/>
    <lineage>
        <taxon>Bacteria</taxon>
        <taxon>Candidatus Uhriibacteriota</taxon>
    </lineage>
</organism>
<dbReference type="AlphaFoldDB" id="A0A2M8LEZ7"/>
<dbReference type="GO" id="GO:0022627">
    <property type="term" value="C:cytosolic small ribosomal subunit"/>
    <property type="evidence" value="ECO:0007669"/>
    <property type="project" value="UniProtKB-UniRule"/>
</dbReference>
<dbReference type="HAMAP" id="MF_01345_B">
    <property type="entry name" value="Ribosomal_uS17_B"/>
    <property type="match status" value="1"/>
</dbReference>
<evidence type="ECO:0000256" key="4">
    <source>
        <dbReference type="ARBA" id="ARBA00022980"/>
    </source>
</evidence>
<dbReference type="EMBL" id="PFET01000006">
    <property type="protein sequence ID" value="PJE76020.1"/>
    <property type="molecule type" value="Genomic_DNA"/>
</dbReference>
<dbReference type="GO" id="GO:0019843">
    <property type="term" value="F:rRNA binding"/>
    <property type="evidence" value="ECO:0007669"/>
    <property type="project" value="UniProtKB-UniRule"/>
</dbReference>
<keyword evidence="2 6" id="KW-0699">rRNA-binding</keyword>
<reference evidence="7 8" key="1">
    <citation type="submission" date="2017-09" db="EMBL/GenBank/DDBJ databases">
        <title>Depth-based differentiation of microbial function through sediment-hosted aquifers and enrichment of novel symbionts in the deep terrestrial subsurface.</title>
        <authorList>
            <person name="Probst A.J."/>
            <person name="Ladd B."/>
            <person name="Jarett J.K."/>
            <person name="Geller-Mcgrath D.E."/>
            <person name="Sieber C.M."/>
            <person name="Emerson J.B."/>
            <person name="Anantharaman K."/>
            <person name="Thomas B.C."/>
            <person name="Malmstrom R."/>
            <person name="Stieglmeier M."/>
            <person name="Klingl A."/>
            <person name="Woyke T."/>
            <person name="Ryan C.M."/>
            <person name="Banfield J.F."/>
        </authorList>
    </citation>
    <scope>NUCLEOTIDE SEQUENCE [LARGE SCALE GENOMIC DNA]</scope>
    <source>
        <strain evidence="7">CG10_big_fil_rev_8_21_14_0_10_48_11</strain>
    </source>
</reference>
<dbReference type="GO" id="GO:0006412">
    <property type="term" value="P:translation"/>
    <property type="evidence" value="ECO:0007669"/>
    <property type="project" value="UniProtKB-UniRule"/>
</dbReference>
<dbReference type="Gene3D" id="2.40.50.140">
    <property type="entry name" value="Nucleic acid-binding proteins"/>
    <property type="match status" value="1"/>
</dbReference>
<keyword evidence="5 6" id="KW-0687">Ribonucleoprotein</keyword>
<dbReference type="GO" id="GO:0003735">
    <property type="term" value="F:structural constituent of ribosome"/>
    <property type="evidence" value="ECO:0007669"/>
    <property type="project" value="UniProtKB-UniRule"/>
</dbReference>
<gene>
    <name evidence="6 7" type="primary">rpsQ</name>
    <name evidence="7" type="ORF">COV04_01600</name>
</gene>
<comment type="function">
    <text evidence="6">One of the primary rRNA binding proteins, it binds specifically to the 5'-end of 16S ribosomal RNA.</text>
</comment>